<reference evidence="2" key="1">
    <citation type="submission" date="2022-07" db="EMBL/GenBank/DDBJ databases">
        <title>Phylogenomic reconstructions and comparative analyses of Kickxellomycotina fungi.</title>
        <authorList>
            <person name="Reynolds N.K."/>
            <person name="Stajich J.E."/>
            <person name="Barry K."/>
            <person name="Grigoriev I.V."/>
            <person name="Crous P."/>
            <person name="Smith M.E."/>
        </authorList>
    </citation>
    <scope>NUCLEOTIDE SEQUENCE</scope>
    <source>
        <strain evidence="2">NBRC 100468</strain>
    </source>
</reference>
<feature type="compositionally biased region" description="Low complexity" evidence="1">
    <location>
        <begin position="1"/>
        <end position="53"/>
    </location>
</feature>
<dbReference type="EMBL" id="JANBPU010000044">
    <property type="protein sequence ID" value="KAJ1918481.1"/>
    <property type="molecule type" value="Genomic_DNA"/>
</dbReference>
<feature type="compositionally biased region" description="Polar residues" evidence="1">
    <location>
        <begin position="119"/>
        <end position="138"/>
    </location>
</feature>
<evidence type="ECO:0000313" key="3">
    <source>
        <dbReference type="Proteomes" id="UP001150538"/>
    </source>
</evidence>
<feature type="compositionally biased region" description="Low complexity" evidence="1">
    <location>
        <begin position="668"/>
        <end position="698"/>
    </location>
</feature>
<feature type="region of interest" description="Disordered" evidence="1">
    <location>
        <begin position="1"/>
        <end position="280"/>
    </location>
</feature>
<evidence type="ECO:0000313" key="2">
    <source>
        <dbReference type="EMBL" id="KAJ1918481.1"/>
    </source>
</evidence>
<proteinExistence type="predicted"/>
<dbReference type="AlphaFoldDB" id="A0A9W8DU73"/>
<feature type="compositionally biased region" description="Polar residues" evidence="1">
    <location>
        <begin position="267"/>
        <end position="278"/>
    </location>
</feature>
<feature type="compositionally biased region" description="Low complexity" evidence="1">
    <location>
        <begin position="181"/>
        <end position="206"/>
    </location>
</feature>
<feature type="compositionally biased region" description="Gly residues" evidence="1">
    <location>
        <begin position="105"/>
        <end position="118"/>
    </location>
</feature>
<evidence type="ECO:0000256" key="1">
    <source>
        <dbReference type="SAM" id="MobiDB-lite"/>
    </source>
</evidence>
<name>A0A9W8DU73_9FUNG</name>
<accession>A0A9W8DU73</accession>
<feature type="compositionally biased region" description="Pro residues" evidence="1">
    <location>
        <begin position="93"/>
        <end position="104"/>
    </location>
</feature>
<feature type="compositionally biased region" description="Gly residues" evidence="1">
    <location>
        <begin position="231"/>
        <end position="245"/>
    </location>
</feature>
<dbReference type="Proteomes" id="UP001150538">
    <property type="component" value="Unassembled WGS sequence"/>
</dbReference>
<feature type="region of interest" description="Disordered" evidence="1">
    <location>
        <begin position="565"/>
        <end position="698"/>
    </location>
</feature>
<feature type="compositionally biased region" description="Low complexity" evidence="1">
    <location>
        <begin position="343"/>
        <end position="352"/>
    </location>
</feature>
<feature type="compositionally biased region" description="Low complexity" evidence="1">
    <location>
        <begin position="83"/>
        <end position="92"/>
    </location>
</feature>
<sequence length="698" mass="70642">MSRTLAASGASKSPPSSSSNAAKSTPANSSSNSSKNNVTATNNNGAGSSGDSSFESLLQKVRYTSLKDTSPSIQYQQPQLKNSPPRQQQQQQQPPPLPLSPPPAGGMGYGPNTMGGGSTNTSPRSGNVVSSPLHQPSIMSVKLSRPPGMLLGAGSPSPPLYGGSASHSNKNNRKNQSRGFPSLDSPPLTSLSPSVSSNSNGAVNVPGYRVKSTSPPAPVGTPPSGKKNTTSGGGVNKGVVSGGGYTPKSIRNVSGSGGSTLQRRHTVMQSSSTPSMTIVSGGFGRGRVVLNQLGGLTDVDNISSSNGGSSSDKPKESPSAVAAAAGLHNLQHLSPKTLSNLGLSDSSPTLPSSHHHHNTTEQSALAAKSRNSAASTGGTTGGQFYRPRRSQTVSYHPKSPRHFSHSSPSPSGGVAAAAGLFGAAAGIGKSPKLAAPSTSAYIAMAGSRPGNVLASYNIAATNSEFNLVGGGFHEGFGGLNSGLAIHQNGIFIDANGNEILPNSAAAAAATTATGVNTSAAGITMVGGNSGYFASRRRGGSISKQVGLVADPDQAIRIPSIMFEKRRLSRRNTTTSNASHHSNSNSTVHGDGENSNGSKLTSTKNPSPPPPQSSSSSSLLPPTSPIDGGDNNTNDVGSSDGGNEDDLENSDAMLRLKQMISNIQKLGTKPNSKDLSSNNKSSNVMPTISNASAVANSNS</sequence>
<feature type="compositionally biased region" description="Polar residues" evidence="1">
    <location>
        <begin position="66"/>
        <end position="82"/>
    </location>
</feature>
<organism evidence="2 3">
    <name type="scientific">Mycoemilia scoparia</name>
    <dbReference type="NCBI Taxonomy" id="417184"/>
    <lineage>
        <taxon>Eukaryota</taxon>
        <taxon>Fungi</taxon>
        <taxon>Fungi incertae sedis</taxon>
        <taxon>Zoopagomycota</taxon>
        <taxon>Kickxellomycotina</taxon>
        <taxon>Kickxellomycetes</taxon>
        <taxon>Kickxellales</taxon>
        <taxon>Kickxellaceae</taxon>
        <taxon>Mycoemilia</taxon>
    </lineage>
</organism>
<protein>
    <submittedName>
        <fullName evidence="2">Uncharacterized protein</fullName>
    </submittedName>
</protein>
<feature type="region of interest" description="Disordered" evidence="1">
    <location>
        <begin position="297"/>
        <end position="321"/>
    </location>
</feature>
<gene>
    <name evidence="2" type="ORF">H4219_002575</name>
</gene>
<feature type="region of interest" description="Disordered" evidence="1">
    <location>
        <begin position="336"/>
        <end position="410"/>
    </location>
</feature>
<comment type="caution">
    <text evidence="2">The sequence shown here is derived from an EMBL/GenBank/DDBJ whole genome shotgun (WGS) entry which is preliminary data.</text>
</comment>
<feature type="compositionally biased region" description="Low complexity" evidence="1">
    <location>
        <begin position="570"/>
        <end position="586"/>
    </location>
</feature>
<keyword evidence="3" id="KW-1185">Reference proteome</keyword>